<gene>
    <name evidence="2" type="ORF">AO356_21235</name>
</gene>
<name>A0A0N9WC55_PSEFL</name>
<dbReference type="RefSeq" id="WP_060741417.1">
    <property type="nucleotide sequence ID" value="NZ_CP012831.1"/>
</dbReference>
<dbReference type="OrthoDB" id="9801400at2"/>
<dbReference type="InterPro" id="IPR003779">
    <property type="entry name" value="CMD-like"/>
</dbReference>
<protein>
    <submittedName>
        <fullName evidence="2">Carboxymuconolactone decarboxylase</fullName>
    </submittedName>
</protein>
<dbReference type="SUPFAM" id="SSF69118">
    <property type="entry name" value="AhpD-like"/>
    <property type="match status" value="1"/>
</dbReference>
<feature type="domain" description="Carboxymuconolactone decarboxylase-like" evidence="1">
    <location>
        <begin position="44"/>
        <end position="121"/>
    </location>
</feature>
<evidence type="ECO:0000259" key="1">
    <source>
        <dbReference type="Pfam" id="PF02627"/>
    </source>
</evidence>
<dbReference type="InterPro" id="IPR052512">
    <property type="entry name" value="4CMD/NDH-1_regulator"/>
</dbReference>
<dbReference type="PANTHER" id="PTHR33570">
    <property type="entry name" value="4-CARBOXYMUCONOLACTONE DECARBOXYLASE FAMILY PROTEIN"/>
    <property type="match status" value="1"/>
</dbReference>
<sequence length="218" mass="23491">MKSKHPSSPMAELYSEGRKHFIELVPDGGARLDALFHTAPALGELAVGVVYGHLQSRPGLDSRLREAATLAAIVAASTVGPPLSVHFRTGAASGLAPGEIVELVVQASAFTGFPRAVSAADQLNRLFEEAGLVSPPPPTPREVTLAFCESVRKGRPPIPVSPEIKRLLRQARRFSAQATSARNVIVECFDEQQVFPIALIYFDVEADRVVSIRLYKAQ</sequence>
<evidence type="ECO:0000313" key="2">
    <source>
        <dbReference type="EMBL" id="ALI09234.1"/>
    </source>
</evidence>
<proteinExistence type="predicted"/>
<organism evidence="2 3">
    <name type="scientific">Pseudomonas fluorescens</name>
    <dbReference type="NCBI Taxonomy" id="294"/>
    <lineage>
        <taxon>Bacteria</taxon>
        <taxon>Pseudomonadati</taxon>
        <taxon>Pseudomonadota</taxon>
        <taxon>Gammaproteobacteria</taxon>
        <taxon>Pseudomonadales</taxon>
        <taxon>Pseudomonadaceae</taxon>
        <taxon>Pseudomonas</taxon>
    </lineage>
</organism>
<dbReference type="InterPro" id="IPR029032">
    <property type="entry name" value="AhpD-like"/>
</dbReference>
<reference evidence="3" key="1">
    <citation type="submission" date="2015-09" db="EMBL/GenBank/DDBJ databases">
        <title>Whole genome sequence of Pseudomonas fluorescens FW300-N2C3.</title>
        <authorList>
            <person name="Ray J."/>
            <person name="Melnyk R."/>
            <person name="Deutschbauer A."/>
        </authorList>
    </citation>
    <scope>NUCLEOTIDE SEQUENCE [LARGE SCALE GENOMIC DNA]</scope>
    <source>
        <strain evidence="3">FW300-N2C3</strain>
    </source>
</reference>
<dbReference type="PANTHER" id="PTHR33570:SF2">
    <property type="entry name" value="CARBOXYMUCONOLACTONE DECARBOXYLASE-LIKE DOMAIN-CONTAINING PROTEIN"/>
    <property type="match status" value="1"/>
</dbReference>
<evidence type="ECO:0000313" key="3">
    <source>
        <dbReference type="Proteomes" id="UP000059425"/>
    </source>
</evidence>
<reference evidence="2 3" key="2">
    <citation type="journal article" date="2018" name="Nature">
        <title>Mutant phenotypes for thousands of bacterial genes of unknown function.</title>
        <authorList>
            <person name="Price M.N."/>
            <person name="Wetmore K.M."/>
            <person name="Waters R.J."/>
            <person name="Callaghan M."/>
            <person name="Ray J."/>
            <person name="Liu H."/>
            <person name="Kuehl J.V."/>
            <person name="Melnyk R.A."/>
            <person name="Lamson J.S."/>
            <person name="Suh Y."/>
            <person name="Carlson H.K."/>
            <person name="Esquivel Z."/>
            <person name="Sadeeshkumar H."/>
            <person name="Chakraborty R."/>
            <person name="Zane G.M."/>
            <person name="Rubin B.E."/>
            <person name="Wall J.D."/>
            <person name="Visel A."/>
            <person name="Bristow J."/>
            <person name="Blow M.J."/>
            <person name="Arkin A.P."/>
            <person name="Deutschbauer A.M."/>
        </authorList>
    </citation>
    <scope>NUCLEOTIDE SEQUENCE [LARGE SCALE GENOMIC DNA]</scope>
    <source>
        <strain evidence="2 3">FW300-N2C3</strain>
    </source>
</reference>
<dbReference type="Pfam" id="PF02627">
    <property type="entry name" value="CMD"/>
    <property type="match status" value="1"/>
</dbReference>
<dbReference type="AlphaFoldDB" id="A0A0N9WC55"/>
<dbReference type="GO" id="GO:0051920">
    <property type="term" value="F:peroxiredoxin activity"/>
    <property type="evidence" value="ECO:0007669"/>
    <property type="project" value="InterPro"/>
</dbReference>
<dbReference type="Gene3D" id="1.20.1290.10">
    <property type="entry name" value="AhpD-like"/>
    <property type="match status" value="1"/>
</dbReference>
<dbReference type="EMBL" id="CP012831">
    <property type="protein sequence ID" value="ALI09234.1"/>
    <property type="molecule type" value="Genomic_DNA"/>
</dbReference>
<accession>A0A0N9WC55</accession>
<dbReference type="Proteomes" id="UP000059425">
    <property type="component" value="Chromosome"/>
</dbReference>